<evidence type="ECO:0000256" key="5">
    <source>
        <dbReference type="SAM" id="MobiDB-lite"/>
    </source>
</evidence>
<name>A0A9X3F0S5_9BACT</name>
<dbReference type="GO" id="GO:0000976">
    <property type="term" value="F:transcription cis-regulatory region binding"/>
    <property type="evidence" value="ECO:0007669"/>
    <property type="project" value="TreeGrafter"/>
</dbReference>
<dbReference type="InterPro" id="IPR009057">
    <property type="entry name" value="Homeodomain-like_sf"/>
</dbReference>
<dbReference type="EMBL" id="JAPNKE010000002">
    <property type="protein sequence ID" value="MCY1013853.1"/>
    <property type="molecule type" value="Genomic_DNA"/>
</dbReference>
<dbReference type="InterPro" id="IPR001647">
    <property type="entry name" value="HTH_TetR"/>
</dbReference>
<proteinExistence type="predicted"/>
<keyword evidence="2 4" id="KW-0238">DNA-binding</keyword>
<dbReference type="AlphaFoldDB" id="A0A9X3F0S5"/>
<dbReference type="PROSITE" id="PS50977">
    <property type="entry name" value="HTH_TETR_2"/>
    <property type="match status" value="1"/>
</dbReference>
<evidence type="ECO:0000259" key="6">
    <source>
        <dbReference type="PROSITE" id="PS50977"/>
    </source>
</evidence>
<keyword evidence="3" id="KW-0804">Transcription</keyword>
<dbReference type="GO" id="GO:0003700">
    <property type="term" value="F:DNA-binding transcription factor activity"/>
    <property type="evidence" value="ECO:0007669"/>
    <property type="project" value="TreeGrafter"/>
</dbReference>
<evidence type="ECO:0000256" key="3">
    <source>
        <dbReference type="ARBA" id="ARBA00023163"/>
    </source>
</evidence>
<feature type="region of interest" description="Disordered" evidence="5">
    <location>
        <begin position="216"/>
        <end position="255"/>
    </location>
</feature>
<dbReference type="RefSeq" id="WP_267778006.1">
    <property type="nucleotide sequence ID" value="NZ_JAPNKE010000002.1"/>
</dbReference>
<dbReference type="InterPro" id="IPR023772">
    <property type="entry name" value="DNA-bd_HTH_TetR-type_CS"/>
</dbReference>
<gene>
    <name evidence="7" type="ORF">OV079_51680</name>
</gene>
<feature type="compositionally biased region" description="Low complexity" evidence="5">
    <location>
        <begin position="216"/>
        <end position="225"/>
    </location>
</feature>
<reference evidence="7" key="1">
    <citation type="submission" date="2022-11" db="EMBL/GenBank/DDBJ databases">
        <title>Minimal conservation of predation-associated metabolite biosynthetic gene clusters underscores biosynthetic potential of Myxococcota including descriptions for ten novel species: Archangium lansinium sp. nov., Myxococcus landrumus sp. nov., Nannocystis bai.</title>
        <authorList>
            <person name="Ahearne A."/>
            <person name="Stevens C."/>
            <person name="Phillips K."/>
        </authorList>
    </citation>
    <scope>NUCLEOTIDE SEQUENCE</scope>
    <source>
        <strain evidence="7">Na p29</strain>
    </source>
</reference>
<dbReference type="Proteomes" id="UP001150924">
    <property type="component" value="Unassembled WGS sequence"/>
</dbReference>
<feature type="DNA-binding region" description="H-T-H motif" evidence="4">
    <location>
        <begin position="31"/>
        <end position="50"/>
    </location>
</feature>
<accession>A0A9X3F0S5</accession>
<dbReference type="Pfam" id="PF00440">
    <property type="entry name" value="TetR_N"/>
    <property type="match status" value="1"/>
</dbReference>
<keyword evidence="1" id="KW-0805">Transcription regulation</keyword>
<feature type="domain" description="HTH tetR-type" evidence="6">
    <location>
        <begin position="8"/>
        <end position="68"/>
    </location>
</feature>
<evidence type="ECO:0000256" key="2">
    <source>
        <dbReference type="ARBA" id="ARBA00023125"/>
    </source>
</evidence>
<dbReference type="PANTHER" id="PTHR30055:SF234">
    <property type="entry name" value="HTH-TYPE TRANSCRIPTIONAL REGULATOR BETI"/>
    <property type="match status" value="1"/>
</dbReference>
<protein>
    <submittedName>
        <fullName evidence="7">TetR/AcrR family transcriptional regulator</fullName>
    </submittedName>
</protein>
<dbReference type="InterPro" id="IPR050109">
    <property type="entry name" value="HTH-type_TetR-like_transc_reg"/>
</dbReference>
<evidence type="ECO:0000313" key="8">
    <source>
        <dbReference type="Proteomes" id="UP001150924"/>
    </source>
</evidence>
<evidence type="ECO:0000313" key="7">
    <source>
        <dbReference type="EMBL" id="MCY1013853.1"/>
    </source>
</evidence>
<organism evidence="7 8">
    <name type="scientific">Nannocystis pusilla</name>
    <dbReference type="NCBI Taxonomy" id="889268"/>
    <lineage>
        <taxon>Bacteria</taxon>
        <taxon>Pseudomonadati</taxon>
        <taxon>Myxococcota</taxon>
        <taxon>Polyangia</taxon>
        <taxon>Nannocystales</taxon>
        <taxon>Nannocystaceae</taxon>
        <taxon>Nannocystis</taxon>
    </lineage>
</organism>
<dbReference type="PANTHER" id="PTHR30055">
    <property type="entry name" value="HTH-TYPE TRANSCRIPTIONAL REGULATOR RUTR"/>
    <property type="match status" value="1"/>
</dbReference>
<dbReference type="PROSITE" id="PS01081">
    <property type="entry name" value="HTH_TETR_1"/>
    <property type="match status" value="1"/>
</dbReference>
<dbReference type="PRINTS" id="PR00455">
    <property type="entry name" value="HTHTETR"/>
</dbReference>
<sequence length="255" mass="27112">MTASSAANDTRSRLLDTALKLFSEHGVEGTSLQMIADALGVTKAAVYYYFKTKDEIAEAVAAPTLHALEQVIEAARTRPSRGAQVDHVLRGFVELIIGQRLLLGVYNSDPGMQRVVNRTFQEPRGEDLRTRMRAVLAGDNPDLDDAITLHVVFTGLAMAGGAPSTRASTTIRCAITSSPSVGACSVARARGSVERGGALAGAAAASYESSPCRSFARSAPRSPSCAWPPVSPRAPNRRRTTRRSPPPASRRAAPR</sequence>
<evidence type="ECO:0000256" key="1">
    <source>
        <dbReference type="ARBA" id="ARBA00023015"/>
    </source>
</evidence>
<dbReference type="Gene3D" id="1.10.357.10">
    <property type="entry name" value="Tetracycline Repressor, domain 2"/>
    <property type="match status" value="1"/>
</dbReference>
<evidence type="ECO:0000256" key="4">
    <source>
        <dbReference type="PROSITE-ProRule" id="PRU00335"/>
    </source>
</evidence>
<dbReference type="SUPFAM" id="SSF46689">
    <property type="entry name" value="Homeodomain-like"/>
    <property type="match status" value="1"/>
</dbReference>
<keyword evidence="8" id="KW-1185">Reference proteome</keyword>
<comment type="caution">
    <text evidence="7">The sequence shown here is derived from an EMBL/GenBank/DDBJ whole genome shotgun (WGS) entry which is preliminary data.</text>
</comment>